<comment type="caution">
    <text evidence="3">The sequence shown here is derived from an EMBL/GenBank/DDBJ whole genome shotgun (WGS) entry which is preliminary data.</text>
</comment>
<proteinExistence type="predicted"/>
<dbReference type="PANTHER" id="PTHR37291">
    <property type="entry name" value="5-METHYLCYTOSINE-SPECIFIC RESTRICTION ENZYME B"/>
    <property type="match status" value="1"/>
</dbReference>
<dbReference type="EMBL" id="BMMH01000041">
    <property type="protein sequence ID" value="GGL45883.1"/>
    <property type="molecule type" value="Genomic_DNA"/>
</dbReference>
<dbReference type="InterPro" id="IPR003593">
    <property type="entry name" value="AAA+_ATPase"/>
</dbReference>
<dbReference type="AlphaFoldDB" id="A0A917RY88"/>
<evidence type="ECO:0000259" key="2">
    <source>
        <dbReference type="SMART" id="SM00382"/>
    </source>
</evidence>
<evidence type="ECO:0000313" key="4">
    <source>
        <dbReference type="Proteomes" id="UP000638263"/>
    </source>
</evidence>
<dbReference type="InterPro" id="IPR052934">
    <property type="entry name" value="Methyl-DNA_Rec/Restrict_Enz"/>
</dbReference>
<dbReference type="Proteomes" id="UP000638263">
    <property type="component" value="Unassembled WGS sequence"/>
</dbReference>
<reference evidence="3" key="2">
    <citation type="submission" date="2020-09" db="EMBL/GenBank/DDBJ databases">
        <authorList>
            <person name="Sun Q."/>
            <person name="Zhou Y."/>
        </authorList>
    </citation>
    <scope>NUCLEOTIDE SEQUENCE</scope>
    <source>
        <strain evidence="3">CGMCC 4.3508</strain>
    </source>
</reference>
<feature type="domain" description="AAA+ ATPase" evidence="2">
    <location>
        <begin position="332"/>
        <end position="504"/>
    </location>
</feature>
<dbReference type="GO" id="GO:0016887">
    <property type="term" value="F:ATP hydrolysis activity"/>
    <property type="evidence" value="ECO:0007669"/>
    <property type="project" value="InterPro"/>
</dbReference>
<evidence type="ECO:0000256" key="1">
    <source>
        <dbReference type="SAM" id="MobiDB-lite"/>
    </source>
</evidence>
<dbReference type="Gene3D" id="3.40.50.300">
    <property type="entry name" value="P-loop containing nucleotide triphosphate hydrolases"/>
    <property type="match status" value="1"/>
</dbReference>
<dbReference type="Pfam" id="PF07728">
    <property type="entry name" value="AAA_5"/>
    <property type="match status" value="1"/>
</dbReference>
<accession>A0A917RY88</accession>
<feature type="compositionally biased region" description="Acidic residues" evidence="1">
    <location>
        <begin position="284"/>
        <end position="297"/>
    </location>
</feature>
<dbReference type="SMART" id="SM00382">
    <property type="entry name" value="AAA"/>
    <property type="match status" value="1"/>
</dbReference>
<feature type="region of interest" description="Disordered" evidence="1">
    <location>
        <begin position="266"/>
        <end position="304"/>
    </location>
</feature>
<name>A0A917RY88_9NOCA</name>
<protein>
    <recommendedName>
        <fullName evidence="2">AAA+ ATPase domain-containing protein</fullName>
    </recommendedName>
</protein>
<gene>
    <name evidence="3" type="ORF">GCM10011588_70820</name>
</gene>
<dbReference type="PANTHER" id="PTHR37291:SF1">
    <property type="entry name" value="TYPE IV METHYL-DIRECTED RESTRICTION ENZYME ECOKMCRB SUBUNIT"/>
    <property type="match status" value="1"/>
</dbReference>
<dbReference type="CDD" id="cd00009">
    <property type="entry name" value="AAA"/>
    <property type="match status" value="1"/>
</dbReference>
<dbReference type="SUPFAM" id="SSF52540">
    <property type="entry name" value="P-loop containing nucleoside triphosphate hydrolases"/>
    <property type="match status" value="1"/>
</dbReference>
<dbReference type="GO" id="GO:0005524">
    <property type="term" value="F:ATP binding"/>
    <property type="evidence" value="ECO:0007669"/>
    <property type="project" value="InterPro"/>
</dbReference>
<organism evidence="3 4">
    <name type="scientific">Nocardia jinanensis</name>
    <dbReference type="NCBI Taxonomy" id="382504"/>
    <lineage>
        <taxon>Bacteria</taxon>
        <taxon>Bacillati</taxon>
        <taxon>Actinomycetota</taxon>
        <taxon>Actinomycetes</taxon>
        <taxon>Mycobacteriales</taxon>
        <taxon>Nocardiaceae</taxon>
        <taxon>Nocardia</taxon>
    </lineage>
</organism>
<dbReference type="InterPro" id="IPR027417">
    <property type="entry name" value="P-loop_NTPase"/>
</dbReference>
<dbReference type="InterPro" id="IPR011704">
    <property type="entry name" value="ATPase_dyneun-rel_AAA"/>
</dbReference>
<reference evidence="3" key="1">
    <citation type="journal article" date="2014" name="Int. J. Syst. Evol. Microbiol.">
        <title>Complete genome sequence of Corynebacterium casei LMG S-19264T (=DSM 44701T), isolated from a smear-ripened cheese.</title>
        <authorList>
            <consortium name="US DOE Joint Genome Institute (JGI-PGF)"/>
            <person name="Walter F."/>
            <person name="Albersmeier A."/>
            <person name="Kalinowski J."/>
            <person name="Ruckert C."/>
        </authorList>
    </citation>
    <scope>NUCLEOTIDE SEQUENCE</scope>
    <source>
        <strain evidence="3">CGMCC 4.3508</strain>
    </source>
</reference>
<sequence length="598" mass="65867">MPSTAPTFNRVASTAVESTAAQILERCLLADGSLFTPDQQVWTRQHLAQLHHAYVDAPDVSTGKFADKLAGQLSDVSDAARQLFAEIYALNVLPLVNFKQTTKVGYIQGVLDGMQSPVPIPPAVVDAFSGGVFHGGQASSQRGWAQLSFLVDFVDYFKSQVVSVQQMAADDPAVMKRLVFDSPGHREPAQRQALLYLFHPQYYLPIVNINQKRLLRSALADEYLPDGITDDVDADLYEIDTRVRAQQGGPVDYYVGEWSAKWRKPKHATAASDDGTEPSTSSAIDDDDTVDDADYDGTETPTARPYSVADIIEDGAFHSRDRLQQILKRWEGKKNLVLQGAPGTGKTWLAKRLAYALIGSESPGAVRSLQFHPNSSYEDLVRGWRPSATKGGDGQLVLTDGPLLQHAEQARKQPDIPHVIVIEEVNRGNPAQVFGEMLTLIEGTKRSPKDALVLSYPRTVEEQYHLPDNLYIVATMNIADRSLALVDFALRRRFCFETLEPAFTAAWSALVTKRLPNNPELVDVIRTKVETLNTQIRTDPALGPAFQIGHSYLTPADAEADGRGWFAGVVESEIAPLLAEYWFDYPDTATDAVAAMLQ</sequence>
<evidence type="ECO:0000313" key="3">
    <source>
        <dbReference type="EMBL" id="GGL45883.1"/>
    </source>
</evidence>
<keyword evidence="4" id="KW-1185">Reference proteome</keyword>
<dbReference type="RefSeq" id="WP_063000937.1">
    <property type="nucleotide sequence ID" value="NZ_BMMH01000041.1"/>
</dbReference>